<comment type="catalytic activity">
    <reaction evidence="2">
        <text>2 GTP = 3',3'-c-di-GMP + 2 diphosphate</text>
        <dbReference type="Rhea" id="RHEA:24898"/>
        <dbReference type="ChEBI" id="CHEBI:33019"/>
        <dbReference type="ChEBI" id="CHEBI:37565"/>
        <dbReference type="ChEBI" id="CHEBI:58805"/>
        <dbReference type="EC" id="2.7.7.65"/>
    </reaction>
</comment>
<dbReference type="CDD" id="cd01949">
    <property type="entry name" value="GGDEF"/>
    <property type="match status" value="1"/>
</dbReference>
<keyword evidence="6" id="KW-1185">Reference proteome</keyword>
<keyword evidence="3" id="KW-0472">Membrane</keyword>
<dbReference type="SMART" id="SM00267">
    <property type="entry name" value="GGDEF"/>
    <property type="match status" value="1"/>
</dbReference>
<dbReference type="Pfam" id="PF00990">
    <property type="entry name" value="GGDEF"/>
    <property type="match status" value="1"/>
</dbReference>
<name>A0ABS3CUU7_9ALTE</name>
<dbReference type="InterPro" id="IPR000160">
    <property type="entry name" value="GGDEF_dom"/>
</dbReference>
<feature type="domain" description="GGDEF" evidence="4">
    <location>
        <begin position="212"/>
        <end position="340"/>
    </location>
</feature>
<dbReference type="InterPro" id="IPR029787">
    <property type="entry name" value="Nucleotide_cyclase"/>
</dbReference>
<dbReference type="EC" id="2.7.7.65" evidence="1"/>
<dbReference type="PANTHER" id="PTHR45138">
    <property type="entry name" value="REGULATORY COMPONENTS OF SENSORY TRANSDUCTION SYSTEM"/>
    <property type="match status" value="1"/>
</dbReference>
<feature type="transmembrane region" description="Helical" evidence="3">
    <location>
        <begin position="108"/>
        <end position="141"/>
    </location>
</feature>
<dbReference type="InterPro" id="IPR050469">
    <property type="entry name" value="Diguanylate_Cyclase"/>
</dbReference>
<dbReference type="RefSeq" id="WP_206593242.1">
    <property type="nucleotide sequence ID" value="NZ_JAFKCS010000004.1"/>
</dbReference>
<dbReference type="SUPFAM" id="SSF55073">
    <property type="entry name" value="Nucleotide cyclase"/>
    <property type="match status" value="1"/>
</dbReference>
<dbReference type="NCBIfam" id="TIGR00254">
    <property type="entry name" value="GGDEF"/>
    <property type="match status" value="1"/>
</dbReference>
<evidence type="ECO:0000313" key="6">
    <source>
        <dbReference type="Proteomes" id="UP000663992"/>
    </source>
</evidence>
<evidence type="ECO:0000256" key="2">
    <source>
        <dbReference type="ARBA" id="ARBA00034247"/>
    </source>
</evidence>
<evidence type="ECO:0000256" key="1">
    <source>
        <dbReference type="ARBA" id="ARBA00012528"/>
    </source>
</evidence>
<protein>
    <recommendedName>
        <fullName evidence="1">diguanylate cyclase</fullName>
        <ecNumber evidence="1">2.7.7.65</ecNumber>
    </recommendedName>
</protein>
<keyword evidence="3" id="KW-0812">Transmembrane</keyword>
<evidence type="ECO:0000256" key="3">
    <source>
        <dbReference type="SAM" id="Phobius"/>
    </source>
</evidence>
<dbReference type="Proteomes" id="UP000663992">
    <property type="component" value="Unassembled WGS sequence"/>
</dbReference>
<dbReference type="InterPro" id="IPR043128">
    <property type="entry name" value="Rev_trsase/Diguanyl_cyclase"/>
</dbReference>
<accession>A0ABS3CUU7</accession>
<keyword evidence="3" id="KW-1133">Transmembrane helix</keyword>
<sequence>MLHLLVLFFEQEVSKNYMQKMQRSTEEWILISISLLGALIILTFALLRLLRGDWLLAALDGFAVVAMFGIFIRVYFSGNTVLMSHVFVGLCQLVLVMTVMLKGADQLFWFYPAALVVFFLLRPWLALAIVSLSILVLSTLLWSQITMLHLFGFVLSALATMGFAFIFAWRTKEQQLRLLRLAIKDPLTGAGNRRALEEKLLEAVHHFQRVHLPMSLILLDLDNFKHFNDSYGHDEGDRILIAVTDIIQRRIRRSDHLYRFGGEEFVVITDNTGLREACLLAEELRSDIAGATISDCQVTISLGVAQYQDGETGYQWLGRADQAMYRAKGNGRNHLCISEFHDDQLALTDR</sequence>
<reference evidence="5 6" key="1">
    <citation type="submission" date="2021-03" db="EMBL/GenBank/DDBJ databases">
        <title>novel species isolated from a fishpond in China.</title>
        <authorList>
            <person name="Lu H."/>
            <person name="Cai Z."/>
        </authorList>
    </citation>
    <scope>NUCLEOTIDE SEQUENCE [LARGE SCALE GENOMIC DNA]</scope>
    <source>
        <strain evidence="5 6">Y57</strain>
    </source>
</reference>
<feature type="transmembrane region" description="Helical" evidence="3">
    <location>
        <begin position="147"/>
        <end position="169"/>
    </location>
</feature>
<evidence type="ECO:0000259" key="4">
    <source>
        <dbReference type="PROSITE" id="PS50887"/>
    </source>
</evidence>
<dbReference type="PROSITE" id="PS50887">
    <property type="entry name" value="GGDEF"/>
    <property type="match status" value="1"/>
</dbReference>
<comment type="caution">
    <text evidence="5">The sequence shown here is derived from an EMBL/GenBank/DDBJ whole genome shotgun (WGS) entry which is preliminary data.</text>
</comment>
<organism evidence="5 6">
    <name type="scientific">Bowmanella yangjiangensis</name>
    <dbReference type="NCBI Taxonomy" id="2811230"/>
    <lineage>
        <taxon>Bacteria</taxon>
        <taxon>Pseudomonadati</taxon>
        <taxon>Pseudomonadota</taxon>
        <taxon>Gammaproteobacteria</taxon>
        <taxon>Alteromonadales</taxon>
        <taxon>Alteromonadaceae</taxon>
        <taxon>Bowmanella</taxon>
    </lineage>
</organism>
<evidence type="ECO:0000313" key="5">
    <source>
        <dbReference type="EMBL" id="MBN7819414.1"/>
    </source>
</evidence>
<proteinExistence type="predicted"/>
<gene>
    <name evidence="5" type="ORF">J0A65_06030</name>
</gene>
<dbReference type="Gene3D" id="3.30.70.270">
    <property type="match status" value="1"/>
</dbReference>
<feature type="transmembrane region" description="Helical" evidence="3">
    <location>
        <begin position="54"/>
        <end position="76"/>
    </location>
</feature>
<dbReference type="EMBL" id="JAFKCS010000004">
    <property type="protein sequence ID" value="MBN7819414.1"/>
    <property type="molecule type" value="Genomic_DNA"/>
</dbReference>
<dbReference type="PANTHER" id="PTHR45138:SF9">
    <property type="entry name" value="DIGUANYLATE CYCLASE DGCM-RELATED"/>
    <property type="match status" value="1"/>
</dbReference>
<feature type="transmembrane region" description="Helical" evidence="3">
    <location>
        <begin position="28"/>
        <end position="47"/>
    </location>
</feature>
<feature type="transmembrane region" description="Helical" evidence="3">
    <location>
        <begin position="82"/>
        <end position="101"/>
    </location>
</feature>